<protein>
    <recommendedName>
        <fullName evidence="3">VWA domain-containing protein</fullName>
    </recommendedName>
</protein>
<organism evidence="1 2">
    <name type="scientific">Eiseniibacteriota bacterium</name>
    <dbReference type="NCBI Taxonomy" id="2212470"/>
    <lineage>
        <taxon>Bacteria</taxon>
        <taxon>Candidatus Eiseniibacteriota</taxon>
    </lineage>
</organism>
<dbReference type="EMBL" id="JAGQHR010000844">
    <property type="protein sequence ID" value="MCA9729794.1"/>
    <property type="molecule type" value="Genomic_DNA"/>
</dbReference>
<evidence type="ECO:0000313" key="2">
    <source>
        <dbReference type="Proteomes" id="UP000697710"/>
    </source>
</evidence>
<feature type="non-terminal residue" evidence="1">
    <location>
        <position position="1"/>
    </location>
</feature>
<dbReference type="PANTHER" id="PTHR37464">
    <property type="entry name" value="BLL2463 PROTEIN"/>
    <property type="match status" value="1"/>
</dbReference>
<accession>A0A956RSK6</accession>
<gene>
    <name evidence="1" type="ORF">KC729_19075</name>
</gene>
<dbReference type="AlphaFoldDB" id="A0A956RSK6"/>
<evidence type="ECO:0000313" key="1">
    <source>
        <dbReference type="EMBL" id="MCA9729794.1"/>
    </source>
</evidence>
<evidence type="ECO:0008006" key="3">
    <source>
        <dbReference type="Google" id="ProtNLM"/>
    </source>
</evidence>
<name>A0A956RSK6_UNCEI</name>
<proteinExistence type="predicted"/>
<reference evidence="1" key="1">
    <citation type="submission" date="2020-04" db="EMBL/GenBank/DDBJ databases">
        <authorList>
            <person name="Zhang T."/>
        </authorList>
    </citation>
    <scope>NUCLEOTIDE SEQUENCE</scope>
    <source>
        <strain evidence="1">HKST-UBA01</strain>
    </source>
</reference>
<dbReference type="PANTHER" id="PTHR37464:SF1">
    <property type="entry name" value="BLL2463 PROTEIN"/>
    <property type="match status" value="1"/>
</dbReference>
<reference evidence="1" key="2">
    <citation type="journal article" date="2021" name="Microbiome">
        <title>Successional dynamics and alternative stable states in a saline activated sludge microbial community over 9 years.</title>
        <authorList>
            <person name="Wang Y."/>
            <person name="Ye J."/>
            <person name="Ju F."/>
            <person name="Liu L."/>
            <person name="Boyd J.A."/>
            <person name="Deng Y."/>
            <person name="Parks D.H."/>
            <person name="Jiang X."/>
            <person name="Yin X."/>
            <person name="Woodcroft B.J."/>
            <person name="Tyson G.W."/>
            <person name="Hugenholtz P."/>
            <person name="Polz M.F."/>
            <person name="Zhang T."/>
        </authorList>
    </citation>
    <scope>NUCLEOTIDE SEQUENCE</scope>
    <source>
        <strain evidence="1">HKST-UBA01</strain>
    </source>
</reference>
<comment type="caution">
    <text evidence="1">The sequence shown here is derived from an EMBL/GenBank/DDBJ whole genome shotgun (WGS) entry which is preliminary data.</text>
</comment>
<dbReference type="Proteomes" id="UP000697710">
    <property type="component" value="Unassembled WGS sequence"/>
</dbReference>
<sequence length="176" mass="19099">LDGEWNDFVTSASFPPVLHRVLQYLATRARGERGPRTVGDRLELVLAADRVQSSVTVVDPAAGRTPVASVPADGIVRLRSEATALPGIYRFTSDEGEALGQLAVNLDGREGNLTVAPASERTRLFGRAAQQLAVGQTISRDLLEGRYGRELWRQLLVLVLILLVVESLLGRGRFLA</sequence>